<sequence>MKHTYEIFWVNLFNSPGYLPALGDSPPEQFCLRTRLLNRDVEYFILVLLRLSPYGVSAIYNHE</sequence>
<organism evidence="1 2">
    <name type="scientific">Pedosphaera parvula (strain Ellin514)</name>
    <dbReference type="NCBI Taxonomy" id="320771"/>
    <lineage>
        <taxon>Bacteria</taxon>
        <taxon>Pseudomonadati</taxon>
        <taxon>Verrucomicrobiota</taxon>
        <taxon>Pedosphaerae</taxon>
        <taxon>Pedosphaerales</taxon>
        <taxon>Pedosphaeraceae</taxon>
        <taxon>Pedosphaera</taxon>
    </lineage>
</organism>
<evidence type="ECO:0000313" key="1">
    <source>
        <dbReference type="EMBL" id="EEF62721.1"/>
    </source>
</evidence>
<gene>
    <name evidence="1" type="ORF">Cflav_PD5356</name>
</gene>
<reference evidence="1 2" key="1">
    <citation type="journal article" date="2011" name="J. Bacteriol.">
        <title>Genome sequence of 'Pedosphaera parvula' Ellin514, an aerobic Verrucomicrobial isolate from pasture soil.</title>
        <authorList>
            <person name="Kant R."/>
            <person name="van Passel M.W."/>
            <person name="Sangwan P."/>
            <person name="Palva A."/>
            <person name="Lucas S."/>
            <person name="Copeland A."/>
            <person name="Lapidus A."/>
            <person name="Glavina Del Rio T."/>
            <person name="Dalin E."/>
            <person name="Tice H."/>
            <person name="Bruce D."/>
            <person name="Goodwin L."/>
            <person name="Pitluck S."/>
            <person name="Chertkov O."/>
            <person name="Larimer F.W."/>
            <person name="Land M.L."/>
            <person name="Hauser L."/>
            <person name="Brettin T.S."/>
            <person name="Detter J.C."/>
            <person name="Han S."/>
            <person name="de Vos W.M."/>
            <person name="Janssen P.H."/>
            <person name="Smidt H."/>
        </authorList>
    </citation>
    <scope>NUCLEOTIDE SEQUENCE [LARGE SCALE GENOMIC DNA]</scope>
    <source>
        <strain evidence="1 2">Ellin514</strain>
    </source>
</reference>
<accession>B9XB36</accession>
<dbReference type="RefSeq" id="WP_007413034.1">
    <property type="nucleotide sequence ID" value="NZ_ABOX02000003.1"/>
</dbReference>
<proteinExistence type="predicted"/>
<dbReference type="STRING" id="320771.Cflav_PD5356"/>
<evidence type="ECO:0000313" key="2">
    <source>
        <dbReference type="Proteomes" id="UP000003688"/>
    </source>
</evidence>
<dbReference type="Proteomes" id="UP000003688">
    <property type="component" value="Unassembled WGS sequence"/>
</dbReference>
<name>B9XB36_PEDPL</name>
<keyword evidence="2" id="KW-1185">Reference proteome</keyword>
<dbReference type="EMBL" id="ABOX02000003">
    <property type="protein sequence ID" value="EEF62721.1"/>
    <property type="molecule type" value="Genomic_DNA"/>
</dbReference>
<comment type="caution">
    <text evidence="1">The sequence shown here is derived from an EMBL/GenBank/DDBJ whole genome shotgun (WGS) entry which is preliminary data.</text>
</comment>
<dbReference type="AlphaFoldDB" id="B9XB36"/>
<protein>
    <submittedName>
        <fullName evidence="1">Uncharacterized protein</fullName>
    </submittedName>
</protein>